<feature type="region of interest" description="Disordered" evidence="2">
    <location>
        <begin position="275"/>
        <end position="324"/>
    </location>
</feature>
<dbReference type="GO" id="GO:0005854">
    <property type="term" value="C:nascent polypeptide-associated complex"/>
    <property type="evidence" value="ECO:0007669"/>
    <property type="project" value="InterPro"/>
</dbReference>
<proteinExistence type="predicted"/>
<feature type="compositionally biased region" description="Low complexity" evidence="2">
    <location>
        <begin position="462"/>
        <end position="485"/>
    </location>
</feature>
<keyword evidence="4" id="KW-1185">Reference proteome</keyword>
<feature type="compositionally biased region" description="Low complexity" evidence="2">
    <location>
        <begin position="10"/>
        <end position="23"/>
    </location>
</feature>
<gene>
    <name evidence="3" type="ORF">TTHERM_00529830</name>
</gene>
<reference evidence="4" key="1">
    <citation type="journal article" date="2006" name="PLoS Biol.">
        <title>Macronuclear genome sequence of the ciliate Tetrahymena thermophila, a model eukaryote.</title>
        <authorList>
            <person name="Eisen J.A."/>
            <person name="Coyne R.S."/>
            <person name="Wu M."/>
            <person name="Wu D."/>
            <person name="Thiagarajan M."/>
            <person name="Wortman J.R."/>
            <person name="Badger J.H."/>
            <person name="Ren Q."/>
            <person name="Amedeo P."/>
            <person name="Jones K.M."/>
            <person name="Tallon L.J."/>
            <person name="Delcher A.L."/>
            <person name="Salzberg S.L."/>
            <person name="Silva J.C."/>
            <person name="Haas B.J."/>
            <person name="Majoros W.H."/>
            <person name="Farzad M."/>
            <person name="Carlton J.M."/>
            <person name="Smith R.K. Jr."/>
            <person name="Garg J."/>
            <person name="Pearlman R.E."/>
            <person name="Karrer K.M."/>
            <person name="Sun L."/>
            <person name="Manning G."/>
            <person name="Elde N.C."/>
            <person name="Turkewitz A.P."/>
            <person name="Asai D.J."/>
            <person name="Wilkes D.E."/>
            <person name="Wang Y."/>
            <person name="Cai H."/>
            <person name="Collins K."/>
            <person name="Stewart B.A."/>
            <person name="Lee S.R."/>
            <person name="Wilamowska K."/>
            <person name="Weinberg Z."/>
            <person name="Ruzzo W.L."/>
            <person name="Wloga D."/>
            <person name="Gaertig J."/>
            <person name="Frankel J."/>
            <person name="Tsao C.-C."/>
            <person name="Gorovsky M.A."/>
            <person name="Keeling P.J."/>
            <person name="Waller R.F."/>
            <person name="Patron N.J."/>
            <person name="Cherry J.M."/>
            <person name="Stover N.A."/>
            <person name="Krieger C.J."/>
            <person name="del Toro C."/>
            <person name="Ryder H.F."/>
            <person name="Williamson S.C."/>
            <person name="Barbeau R.A."/>
            <person name="Hamilton E.P."/>
            <person name="Orias E."/>
        </authorList>
    </citation>
    <scope>NUCLEOTIDE SEQUENCE [LARGE SCALE GENOMIC DNA]</scope>
    <source>
        <strain evidence="4">SB210</strain>
    </source>
</reference>
<feature type="compositionally biased region" description="Basic residues" evidence="2">
    <location>
        <begin position="822"/>
        <end position="832"/>
    </location>
</feature>
<dbReference type="InterPro" id="IPR016641">
    <property type="entry name" value="EGD2/NACA0like"/>
</dbReference>
<feature type="region of interest" description="Disordered" evidence="2">
    <location>
        <begin position="459"/>
        <end position="529"/>
    </location>
</feature>
<dbReference type="PANTHER" id="PTHR21713">
    <property type="entry name" value="NASCENT POLYPEPTIDE ASSOCIATED COMPLEX ALPHA SUBUNIT-RELATED"/>
    <property type="match status" value="1"/>
</dbReference>
<dbReference type="EMBL" id="GG662522">
    <property type="protein sequence ID" value="EAR85031.2"/>
    <property type="molecule type" value="Genomic_DNA"/>
</dbReference>
<sequence length="987" mass="117734">MGKKNRRKNNTNNSKVNQGLKAEQQLQKAQEEAQLLKQQQELNIIRGKLCTNSIMDLRQQEFSAEELQMIHQSQKHSQSKQLEQCRATKEQMVQKIIQEGRMNQHIPLHHRYPLQQQQYQIYGQQNIQINDNQMHHYNQYQINRNHHLNNLNSLSQKEGSQIMMIRRFERKQISKSCDDAIKRQNYHNSYDDEEDADCNDIYQTDNQEIQKQQYHVYLPQNELQYQNCDDMEGHDEDEEQIEYDENEEFDCQQNLQIQFCNKRDYYNHYGKKIFQSNNGATEDDQEYEEEDDGDDDEDEDEDEEEEEDDHEEFENGDFRGSYTYDEDNQNLRFIQANILQKNLNDLQLQGNRQQQQLQIKQYQKQLQHQKLQQYLLEQQQLQNAQQGKSKQSNLSHQQQQALQQKQILQQQQLQIFNQVNLQQLQQKQQINQNIQQLNKNYLPSSQQTTHHQFINQNNSYYANGSQNNTSNQNSTANYQNQSQQQKNRGCKTPSTDDNSESFNHSARTNSFQKNTKQSSQSLKKSSVERVAVYGKPKSESEKKLAPSHNSFISQEANLALLSQQKFKYLKDEHLDLDQILNKIYFEEYTYDELKEFVIPALREIQNINNFFDILFNSIRIYAEDVKQKIINNIKQINQACSGIAESQNRIFEISEFEQIINKNFHKQSEAFIRITNQIYGQYQAVEKYSKQTEKIVYLYINHFIEKNRSIRFNCEDLHRRIFIFFVFADPQINNYLEAKINYFRSKGLNGSKYHDCFHQLNKMHDILIRKNQYIPSEEHPINIEIYEKETCDEEEEEESQNDDRYYQGQPHISQQSTMNQKLLKKRNQKKSKNMQLKKLQQQFAQGQYNDISDYAGQKEFSEQINGLCEYINTLDDQEIKKKKKKKKKNKSAANAAANKDEEQNQSQHQNGEEEQPRDSSTEKIKKSEGKKKGPNCHMNEELEQFQKRLEESYKNLKEHQKIQPIIAENWILKIKERYAKLKVRLNK</sequence>
<feature type="coiled-coil region" evidence="1">
    <location>
        <begin position="336"/>
        <end position="372"/>
    </location>
</feature>
<accession>I7MCW1</accession>
<dbReference type="Proteomes" id="UP000009168">
    <property type="component" value="Unassembled WGS sequence"/>
</dbReference>
<feature type="compositionally biased region" description="Low complexity" evidence="2">
    <location>
        <begin position="512"/>
        <end position="524"/>
    </location>
</feature>
<feature type="compositionally biased region" description="Acidic residues" evidence="2">
    <location>
        <begin position="281"/>
        <end position="315"/>
    </location>
</feature>
<keyword evidence="1" id="KW-0175">Coiled coil</keyword>
<evidence type="ECO:0000256" key="2">
    <source>
        <dbReference type="SAM" id="MobiDB-lite"/>
    </source>
</evidence>
<protein>
    <submittedName>
        <fullName evidence="3">Uncharacterized protein</fullName>
    </submittedName>
</protein>
<feature type="compositionally biased region" description="Basic and acidic residues" evidence="2">
    <location>
        <begin position="910"/>
        <end position="931"/>
    </location>
</feature>
<dbReference type="InParanoid" id="I7MCW1"/>
<dbReference type="RefSeq" id="XP_001032694.2">
    <property type="nucleotide sequence ID" value="XM_001032694.2"/>
</dbReference>
<evidence type="ECO:0000313" key="4">
    <source>
        <dbReference type="Proteomes" id="UP000009168"/>
    </source>
</evidence>
<feature type="region of interest" description="Disordered" evidence="2">
    <location>
        <begin position="881"/>
        <end position="943"/>
    </location>
</feature>
<dbReference type="KEGG" id="tet:TTHERM_00529830"/>
<dbReference type="AlphaFoldDB" id="I7MCW1"/>
<feature type="compositionally biased region" description="Basic residues" evidence="2">
    <location>
        <begin position="881"/>
        <end position="890"/>
    </location>
</feature>
<dbReference type="GeneID" id="7837843"/>
<feature type="region of interest" description="Disordered" evidence="2">
    <location>
        <begin position="794"/>
        <end position="835"/>
    </location>
</feature>
<evidence type="ECO:0000256" key="1">
    <source>
        <dbReference type="SAM" id="Coils"/>
    </source>
</evidence>
<feature type="region of interest" description="Disordered" evidence="2">
    <location>
        <begin position="1"/>
        <end position="23"/>
    </location>
</feature>
<organism evidence="3 4">
    <name type="scientific">Tetrahymena thermophila (strain SB210)</name>
    <dbReference type="NCBI Taxonomy" id="312017"/>
    <lineage>
        <taxon>Eukaryota</taxon>
        <taxon>Sar</taxon>
        <taxon>Alveolata</taxon>
        <taxon>Ciliophora</taxon>
        <taxon>Intramacronucleata</taxon>
        <taxon>Oligohymenophorea</taxon>
        <taxon>Hymenostomatida</taxon>
        <taxon>Tetrahymenina</taxon>
        <taxon>Tetrahymenidae</taxon>
        <taxon>Tetrahymena</taxon>
    </lineage>
</organism>
<feature type="compositionally biased region" description="Polar residues" evidence="2">
    <location>
        <begin position="492"/>
        <end position="511"/>
    </location>
</feature>
<evidence type="ECO:0000313" key="3">
    <source>
        <dbReference type="EMBL" id="EAR85031.2"/>
    </source>
</evidence>
<name>I7MCW1_TETTS</name>